<gene>
    <name evidence="1" type="ORF">TSIB3V08_LOCUS12352</name>
</gene>
<organism evidence="1">
    <name type="scientific">Timema shepardi</name>
    <name type="common">Walking stick</name>
    <dbReference type="NCBI Taxonomy" id="629360"/>
    <lineage>
        <taxon>Eukaryota</taxon>
        <taxon>Metazoa</taxon>
        <taxon>Ecdysozoa</taxon>
        <taxon>Arthropoda</taxon>
        <taxon>Hexapoda</taxon>
        <taxon>Insecta</taxon>
        <taxon>Pterygota</taxon>
        <taxon>Neoptera</taxon>
        <taxon>Polyneoptera</taxon>
        <taxon>Phasmatodea</taxon>
        <taxon>Timematodea</taxon>
        <taxon>Timematoidea</taxon>
        <taxon>Timematidae</taxon>
        <taxon>Timema</taxon>
    </lineage>
</organism>
<protein>
    <submittedName>
        <fullName evidence="1">Uncharacterized protein</fullName>
    </submittedName>
</protein>
<evidence type="ECO:0000313" key="1">
    <source>
        <dbReference type="EMBL" id="CAD7268350.1"/>
    </source>
</evidence>
<reference evidence="1" key="1">
    <citation type="submission" date="2020-11" db="EMBL/GenBank/DDBJ databases">
        <authorList>
            <person name="Tran Van P."/>
        </authorList>
    </citation>
    <scope>NUCLEOTIDE SEQUENCE</scope>
</reference>
<sequence length="55" mass="6101">MIVQGAKGTTKTQLQQSRKYTSSACYAFLLSRNTLTVGGPPVCEVARRGRWELIK</sequence>
<proteinExistence type="predicted"/>
<name>A0A7R9B974_TIMSH</name>
<dbReference type="EMBL" id="OC012918">
    <property type="protein sequence ID" value="CAD7268350.1"/>
    <property type="molecule type" value="Genomic_DNA"/>
</dbReference>
<dbReference type="AlphaFoldDB" id="A0A7R9B974"/>
<accession>A0A7R9B974</accession>